<dbReference type="EMBL" id="BDDD01000097">
    <property type="protein sequence ID" value="GAV59096.1"/>
    <property type="molecule type" value="Genomic_DNA"/>
</dbReference>
<dbReference type="Gene3D" id="3.30.70.270">
    <property type="match status" value="1"/>
</dbReference>
<dbReference type="Proteomes" id="UP000187406">
    <property type="component" value="Unassembled WGS sequence"/>
</dbReference>
<dbReference type="SUPFAM" id="SSF56672">
    <property type="entry name" value="DNA/RNA polymerases"/>
    <property type="match status" value="1"/>
</dbReference>
<gene>
    <name evidence="1" type="ORF">CFOL_v3_02629</name>
</gene>
<feature type="non-terminal residue" evidence="1">
    <location>
        <position position="262"/>
    </location>
</feature>
<accession>A0A1Q3ATL7</accession>
<dbReference type="InterPro" id="IPR051320">
    <property type="entry name" value="Viral_Replic_Matur_Polypro"/>
</dbReference>
<evidence type="ECO:0000313" key="2">
    <source>
        <dbReference type="Proteomes" id="UP000187406"/>
    </source>
</evidence>
<reference evidence="2" key="1">
    <citation type="submission" date="2016-04" db="EMBL/GenBank/DDBJ databases">
        <title>Cephalotus genome sequencing.</title>
        <authorList>
            <person name="Fukushima K."/>
            <person name="Hasebe M."/>
            <person name="Fang X."/>
        </authorList>
    </citation>
    <scope>NUCLEOTIDE SEQUENCE [LARGE SCALE GENOMIC DNA]</scope>
    <source>
        <strain evidence="2">cv. St1</strain>
    </source>
</reference>
<feature type="non-terminal residue" evidence="1">
    <location>
        <position position="1"/>
    </location>
</feature>
<comment type="caution">
    <text evidence="1">The sequence shown here is derived from an EMBL/GenBank/DDBJ whole genome shotgun (WGS) entry which is preliminary data.</text>
</comment>
<dbReference type="Gene3D" id="3.10.10.10">
    <property type="entry name" value="HIV Type 1 Reverse Transcriptase, subunit A, domain 1"/>
    <property type="match status" value="1"/>
</dbReference>
<dbReference type="PANTHER" id="PTHR33064">
    <property type="entry name" value="POL PROTEIN"/>
    <property type="match status" value="1"/>
</dbReference>
<dbReference type="PANTHER" id="PTHR33064:SF37">
    <property type="entry name" value="RIBONUCLEASE H"/>
    <property type="match status" value="1"/>
</dbReference>
<proteinExistence type="predicted"/>
<dbReference type="InParanoid" id="A0A1Q3ATL7"/>
<keyword evidence="2" id="KW-1185">Reference proteome</keyword>
<evidence type="ECO:0000313" key="1">
    <source>
        <dbReference type="EMBL" id="GAV59096.1"/>
    </source>
</evidence>
<dbReference type="AlphaFoldDB" id="A0A1Q3ATL7"/>
<sequence>RDINLLKALSLFKEHSINLIKRKENHLYFMKQEMSIHKLEEQLQTQQIQEKIKTLEDKIISNLSSDLLDAFWHRKRHMVSLPYEKDFSEQNIPTKARPIQITHELMEHCKKEIEELLNKKLIRPSKSPWSTITPIQRSMLFAEKFLDVITDKKKLLQRFLGILNYIRDFILDLQHLCTPLYQRLKKTPPPWTDKHTQFIRQIKNYAKEIPSNSILTKDVKNLASKEKFAGWQGILSAFDYMIEHIKGDSNSLLDYLTREFSQ</sequence>
<protein>
    <submittedName>
        <fullName evidence="1">Uncharacterized protein</fullName>
    </submittedName>
</protein>
<organism evidence="1 2">
    <name type="scientific">Cephalotus follicularis</name>
    <name type="common">Albany pitcher plant</name>
    <dbReference type="NCBI Taxonomy" id="3775"/>
    <lineage>
        <taxon>Eukaryota</taxon>
        <taxon>Viridiplantae</taxon>
        <taxon>Streptophyta</taxon>
        <taxon>Embryophyta</taxon>
        <taxon>Tracheophyta</taxon>
        <taxon>Spermatophyta</taxon>
        <taxon>Magnoliopsida</taxon>
        <taxon>eudicotyledons</taxon>
        <taxon>Gunneridae</taxon>
        <taxon>Pentapetalae</taxon>
        <taxon>rosids</taxon>
        <taxon>fabids</taxon>
        <taxon>Oxalidales</taxon>
        <taxon>Cephalotaceae</taxon>
        <taxon>Cephalotus</taxon>
    </lineage>
</organism>
<dbReference type="OrthoDB" id="2286242at2759"/>
<dbReference type="InterPro" id="IPR043502">
    <property type="entry name" value="DNA/RNA_pol_sf"/>
</dbReference>
<dbReference type="InterPro" id="IPR043128">
    <property type="entry name" value="Rev_trsase/Diguanyl_cyclase"/>
</dbReference>
<name>A0A1Q3ATL7_CEPFO</name>